<organism evidence="5 6">
    <name type="scientific">Malaciobacter molluscorum LMG 25693</name>
    <dbReference type="NCBI Taxonomy" id="870501"/>
    <lineage>
        <taxon>Bacteria</taxon>
        <taxon>Pseudomonadati</taxon>
        <taxon>Campylobacterota</taxon>
        <taxon>Epsilonproteobacteria</taxon>
        <taxon>Campylobacterales</taxon>
        <taxon>Arcobacteraceae</taxon>
        <taxon>Malaciobacter</taxon>
    </lineage>
</organism>
<keyword evidence="3" id="KW-0472">Membrane</keyword>
<keyword evidence="6" id="KW-1185">Reference proteome</keyword>
<keyword evidence="3" id="KW-0812">Transmembrane</keyword>
<dbReference type="EMBL" id="NXFY01000023">
    <property type="protein sequence ID" value="PHO17120.1"/>
    <property type="molecule type" value="Genomic_DNA"/>
</dbReference>
<feature type="transmembrane region" description="Helical" evidence="3">
    <location>
        <begin position="6"/>
        <end position="23"/>
    </location>
</feature>
<feature type="transmembrane region" description="Helical" evidence="3">
    <location>
        <begin position="253"/>
        <end position="276"/>
    </location>
</feature>
<dbReference type="AlphaFoldDB" id="A0A2G1DF97"/>
<feature type="transmembrane region" description="Helical" evidence="3">
    <location>
        <begin position="95"/>
        <end position="116"/>
    </location>
</feature>
<dbReference type="Proteomes" id="UP000221222">
    <property type="component" value="Unassembled WGS sequence"/>
</dbReference>
<reference evidence="4 7" key="2">
    <citation type="submission" date="2018-08" db="EMBL/GenBank/DDBJ databases">
        <title>Complete genome of the Arcobacter molluscorum type strain LMG 25693.</title>
        <authorList>
            <person name="Miller W.G."/>
            <person name="Yee E."/>
            <person name="Bono J.L."/>
        </authorList>
    </citation>
    <scope>NUCLEOTIDE SEQUENCE [LARGE SCALE GENOMIC DNA]</scope>
    <source>
        <strain evidence="4 7">CECT 7696</strain>
    </source>
</reference>
<feature type="transmembrane region" description="Helical" evidence="3">
    <location>
        <begin position="288"/>
        <end position="308"/>
    </location>
</feature>
<evidence type="ECO:0000256" key="3">
    <source>
        <dbReference type="SAM" id="Phobius"/>
    </source>
</evidence>
<gene>
    <name evidence="4" type="ORF">AMOL_0275</name>
    <name evidence="5" type="ORF">CPU12_11935</name>
</gene>
<evidence type="ECO:0000313" key="7">
    <source>
        <dbReference type="Proteomes" id="UP000262712"/>
    </source>
</evidence>
<feature type="transmembrane region" description="Helical" evidence="3">
    <location>
        <begin position="35"/>
        <end position="55"/>
    </location>
</feature>
<dbReference type="Proteomes" id="UP000262712">
    <property type="component" value="Chromosome"/>
</dbReference>
<dbReference type="RefSeq" id="WP_099343352.1">
    <property type="nucleotide sequence ID" value="NZ_NXFY01000023.1"/>
</dbReference>
<dbReference type="EMBL" id="CP032098">
    <property type="protein sequence ID" value="AXX91291.1"/>
    <property type="molecule type" value="Genomic_DNA"/>
</dbReference>
<evidence type="ECO:0000256" key="1">
    <source>
        <dbReference type="ARBA" id="ARBA00004127"/>
    </source>
</evidence>
<accession>A0A2G1DF97</accession>
<dbReference type="PANTHER" id="PTHR36838:SF3">
    <property type="entry name" value="TRANSPORTER AUXIN EFFLUX CARRIER EC FAMILY"/>
    <property type="match status" value="1"/>
</dbReference>
<feature type="transmembrane region" description="Helical" evidence="3">
    <location>
        <begin position="192"/>
        <end position="209"/>
    </location>
</feature>
<dbReference type="GO" id="GO:0012505">
    <property type="term" value="C:endomembrane system"/>
    <property type="evidence" value="ECO:0007669"/>
    <property type="project" value="UniProtKB-SubCell"/>
</dbReference>
<evidence type="ECO:0000313" key="4">
    <source>
        <dbReference type="EMBL" id="AXX91291.1"/>
    </source>
</evidence>
<evidence type="ECO:0000313" key="6">
    <source>
        <dbReference type="Proteomes" id="UP000221222"/>
    </source>
</evidence>
<protein>
    <submittedName>
        <fullName evidence="4">Permease</fullName>
    </submittedName>
    <submittedName>
        <fullName evidence="5">Transporter</fullName>
    </submittedName>
</protein>
<keyword evidence="3" id="KW-1133">Transmembrane helix</keyword>
<feature type="transmembrane region" description="Helical" evidence="3">
    <location>
        <begin position="221"/>
        <end position="241"/>
    </location>
</feature>
<dbReference type="Gene3D" id="1.20.1530.20">
    <property type="match status" value="1"/>
</dbReference>
<sequence length="309" mass="34825">MSLFFILLLKITPLYINIILGYLSVKFLNVKKESIATLVIYIITPLVVFSSTISVKIDTKLALLPLIIYLFCSFSAIIVYKLFKNHWSDATSNILAFNAGTGNAGYFGIPLALLFFDNHVVNIFIFAQLAFIFYGNTTGFYITAKGNFTVKQSLKKVLRLPVIYAFIFGLACNFYGLSIPDELIVYTSQFKAVYGILGIMILGMGLVGLRQSKELDIKFIFLNFLFKFVYWPACALIFIYVDRNLLYIFNDENIYKILFLFSIVPIANNGVTLAIINGLKPEKAIITVLLSTIFSLVYIPCMIVLYGGF</sequence>
<evidence type="ECO:0000256" key="2">
    <source>
        <dbReference type="ARBA" id="ARBA00022448"/>
    </source>
</evidence>
<feature type="transmembrane region" description="Helical" evidence="3">
    <location>
        <begin position="122"/>
        <end position="142"/>
    </location>
</feature>
<name>A0A2G1DF97_9BACT</name>
<dbReference type="KEGG" id="amol:AMOL_0275"/>
<dbReference type="InterPro" id="IPR038770">
    <property type="entry name" value="Na+/solute_symporter_sf"/>
</dbReference>
<comment type="subcellular location">
    <subcellularLocation>
        <location evidence="1">Endomembrane system</location>
        <topology evidence="1">Multi-pass membrane protein</topology>
    </subcellularLocation>
</comment>
<keyword evidence="2" id="KW-0813">Transport</keyword>
<feature type="transmembrane region" description="Helical" evidence="3">
    <location>
        <begin position="162"/>
        <end position="180"/>
    </location>
</feature>
<reference evidence="5 6" key="1">
    <citation type="submission" date="2017-09" db="EMBL/GenBank/DDBJ databases">
        <title>Arcobacter canalis sp. nov., a new species isolated from a water canal contaminated with urban sewage.</title>
        <authorList>
            <person name="Perez-Cataluna A."/>
            <person name="Salas-Masso N."/>
            <person name="Figueras M.J."/>
        </authorList>
    </citation>
    <scope>NUCLEOTIDE SEQUENCE [LARGE SCALE GENOMIC DNA]</scope>
    <source>
        <strain evidence="5 6">F98-3</strain>
    </source>
</reference>
<proteinExistence type="predicted"/>
<dbReference type="PANTHER" id="PTHR36838">
    <property type="entry name" value="AUXIN EFFLUX CARRIER FAMILY PROTEIN"/>
    <property type="match status" value="1"/>
</dbReference>
<evidence type="ECO:0000313" key="5">
    <source>
        <dbReference type="EMBL" id="PHO17120.1"/>
    </source>
</evidence>
<feature type="transmembrane region" description="Helical" evidence="3">
    <location>
        <begin position="61"/>
        <end position="83"/>
    </location>
</feature>